<feature type="compositionally biased region" description="Basic and acidic residues" evidence="5">
    <location>
        <begin position="652"/>
        <end position="662"/>
    </location>
</feature>
<organism evidence="7 8">
    <name type="scientific">Tautonia plasticadhaerens</name>
    <dbReference type="NCBI Taxonomy" id="2527974"/>
    <lineage>
        <taxon>Bacteria</taxon>
        <taxon>Pseudomonadati</taxon>
        <taxon>Planctomycetota</taxon>
        <taxon>Planctomycetia</taxon>
        <taxon>Isosphaerales</taxon>
        <taxon>Isosphaeraceae</taxon>
        <taxon>Tautonia</taxon>
    </lineage>
</organism>
<dbReference type="InterPro" id="IPR001782">
    <property type="entry name" value="Flag_FlgI"/>
</dbReference>
<dbReference type="Pfam" id="PF02119">
    <property type="entry name" value="FlgI"/>
    <property type="match status" value="1"/>
</dbReference>
<evidence type="ECO:0000256" key="6">
    <source>
        <dbReference type="SAM" id="Phobius"/>
    </source>
</evidence>
<comment type="function">
    <text evidence="1">Assembles around the rod to form the L-ring and probably protects the motor/basal body from shearing forces during rotation.</text>
</comment>
<evidence type="ECO:0000256" key="4">
    <source>
        <dbReference type="ARBA" id="ARBA00023143"/>
    </source>
</evidence>
<dbReference type="Proteomes" id="UP000317835">
    <property type="component" value="Chromosome"/>
</dbReference>
<keyword evidence="3" id="KW-0732">Signal</keyword>
<dbReference type="PANTHER" id="PTHR30381">
    <property type="entry name" value="FLAGELLAR P-RING PERIPLASMIC PROTEIN FLGI"/>
    <property type="match status" value="1"/>
</dbReference>
<dbReference type="GO" id="GO:0009428">
    <property type="term" value="C:bacterial-type flagellum basal body, distal rod, P ring"/>
    <property type="evidence" value="ECO:0007669"/>
    <property type="project" value="InterPro"/>
</dbReference>
<dbReference type="GO" id="GO:0005198">
    <property type="term" value="F:structural molecule activity"/>
    <property type="evidence" value="ECO:0007669"/>
    <property type="project" value="InterPro"/>
</dbReference>
<evidence type="ECO:0000256" key="5">
    <source>
        <dbReference type="SAM" id="MobiDB-lite"/>
    </source>
</evidence>
<keyword evidence="8" id="KW-1185">Reference proteome</keyword>
<keyword evidence="7" id="KW-0969">Cilium</keyword>
<gene>
    <name evidence="7" type="ORF">ElP_07460</name>
</gene>
<dbReference type="GO" id="GO:0030288">
    <property type="term" value="C:outer membrane-bounded periplasmic space"/>
    <property type="evidence" value="ECO:0007669"/>
    <property type="project" value="InterPro"/>
</dbReference>
<proteinExistence type="predicted"/>
<feature type="transmembrane region" description="Helical" evidence="6">
    <location>
        <begin position="12"/>
        <end position="36"/>
    </location>
</feature>
<dbReference type="InterPro" id="IPR016024">
    <property type="entry name" value="ARM-type_fold"/>
</dbReference>
<accession>A0A518GWD6</accession>
<name>A0A518GWD6_9BACT</name>
<evidence type="ECO:0000256" key="3">
    <source>
        <dbReference type="ARBA" id="ARBA00022729"/>
    </source>
</evidence>
<dbReference type="GO" id="GO:0071973">
    <property type="term" value="P:bacterial-type flagellum-dependent cell motility"/>
    <property type="evidence" value="ECO:0007669"/>
    <property type="project" value="InterPro"/>
</dbReference>
<dbReference type="AlphaFoldDB" id="A0A518GWD6"/>
<dbReference type="Pfam" id="PF13646">
    <property type="entry name" value="HEAT_2"/>
    <property type="match status" value="1"/>
</dbReference>
<dbReference type="PROSITE" id="PS50077">
    <property type="entry name" value="HEAT_REPEAT"/>
    <property type="match status" value="1"/>
</dbReference>
<keyword evidence="7" id="KW-0282">Flagellum</keyword>
<dbReference type="KEGG" id="tpla:ElP_07460"/>
<keyword evidence="4" id="KW-0975">Bacterial flagellum</keyword>
<keyword evidence="6" id="KW-0812">Transmembrane</keyword>
<dbReference type="PRINTS" id="PR01010">
    <property type="entry name" value="FLGPRINGFLGI"/>
</dbReference>
<feature type="region of interest" description="Disordered" evidence="5">
    <location>
        <begin position="579"/>
        <end position="662"/>
    </location>
</feature>
<keyword evidence="7" id="KW-0966">Cell projection</keyword>
<keyword evidence="6" id="KW-1133">Transmembrane helix</keyword>
<protein>
    <submittedName>
        <fullName evidence="7">Flagellar basal body P-ring protein</fullName>
    </submittedName>
</protein>
<sequence>MRRGDRRAGPGAAPAGAGVSAWLGAVILMIAAPAAALGQSEADKKVADIAEPLGFGQKTVEGVGLVIGLAGTGSEPRPSGYREKLEAEIKRNPELDVQTILADPFLRTSLVVVRASITAGVTPEDELNVELLLPADSETTSLAGGFLMGTWLHEVGIASGGQLDGKPWVYAYGPVLTGSAADPEDLKTGRVLGGGRIKQAIPYVLVIGERFRSGAVAKQLQDLLNNRFQYRDGRFKKGVATAKTDNTLVLNVPDRYHHNQLRYLQVLSQVRLAQTPELLQQRLDRWGEELLVPETAGAAALKLEALGGNASPTLAKALTSDHPQVRFFAAEALAYLDDPAGSEELAKVIVERPEFRTIALAALAAMDQPSGILRLRELMDGTDPVVRYGAFNALRAADPGDPSLGRIRVLGLLEERNRPDPEDEMSLRFGEEAPIASTEPPREDPFELYVVRSEGPPMIHVSRSRRREIVLFGRGHALLTPVVLGGTGPILLNASADDPRIEISRIDLTGAPPQVLTSSTDLVEVIRTVSALGATYPQIISVLEGAGKQANLEADFLVDAVPSDVEQYDRALLTGEDVTKADDAVSPASFEPEGADEDPGRSRGFRLLKRLLPRNRPADEASPAPLDEAVESTGLEAELQVEAPKRPGLISRLRDRSRGVEP</sequence>
<dbReference type="EMBL" id="CP036426">
    <property type="protein sequence ID" value="QDV32906.1"/>
    <property type="molecule type" value="Genomic_DNA"/>
</dbReference>
<keyword evidence="6" id="KW-0472">Membrane</keyword>
<dbReference type="PANTHER" id="PTHR30381:SF0">
    <property type="entry name" value="FLAGELLAR P-RING PROTEIN"/>
    <property type="match status" value="1"/>
</dbReference>
<comment type="subcellular location">
    <subcellularLocation>
        <location evidence="2">Bacterial flagellum basal body</location>
    </subcellularLocation>
</comment>
<dbReference type="OrthoDB" id="232006at2"/>
<evidence type="ECO:0000313" key="7">
    <source>
        <dbReference type="EMBL" id="QDV32906.1"/>
    </source>
</evidence>
<feature type="compositionally biased region" description="Basic residues" evidence="5">
    <location>
        <begin position="603"/>
        <end position="613"/>
    </location>
</feature>
<evidence type="ECO:0000256" key="2">
    <source>
        <dbReference type="ARBA" id="ARBA00004117"/>
    </source>
</evidence>
<evidence type="ECO:0000313" key="8">
    <source>
        <dbReference type="Proteomes" id="UP000317835"/>
    </source>
</evidence>
<reference evidence="7 8" key="1">
    <citation type="submission" date="2019-02" db="EMBL/GenBank/DDBJ databases">
        <title>Deep-cultivation of Planctomycetes and their phenomic and genomic characterization uncovers novel biology.</title>
        <authorList>
            <person name="Wiegand S."/>
            <person name="Jogler M."/>
            <person name="Boedeker C."/>
            <person name="Pinto D."/>
            <person name="Vollmers J."/>
            <person name="Rivas-Marin E."/>
            <person name="Kohn T."/>
            <person name="Peeters S.H."/>
            <person name="Heuer A."/>
            <person name="Rast P."/>
            <person name="Oberbeckmann S."/>
            <person name="Bunk B."/>
            <person name="Jeske O."/>
            <person name="Meyerdierks A."/>
            <person name="Storesund J.E."/>
            <person name="Kallscheuer N."/>
            <person name="Luecker S."/>
            <person name="Lage O.M."/>
            <person name="Pohl T."/>
            <person name="Merkel B.J."/>
            <person name="Hornburger P."/>
            <person name="Mueller R.-W."/>
            <person name="Bruemmer F."/>
            <person name="Labrenz M."/>
            <person name="Spormann A.M."/>
            <person name="Op den Camp H."/>
            <person name="Overmann J."/>
            <person name="Amann R."/>
            <person name="Jetten M.S.M."/>
            <person name="Mascher T."/>
            <person name="Medema M.H."/>
            <person name="Devos D.P."/>
            <person name="Kaster A.-K."/>
            <person name="Ovreas L."/>
            <person name="Rohde M."/>
            <person name="Galperin M.Y."/>
            <person name="Jogler C."/>
        </authorList>
    </citation>
    <scope>NUCLEOTIDE SEQUENCE [LARGE SCALE GENOMIC DNA]</scope>
    <source>
        <strain evidence="7 8">ElP</strain>
    </source>
</reference>
<dbReference type="RefSeq" id="WP_145267334.1">
    <property type="nucleotide sequence ID" value="NZ_CP036426.1"/>
</dbReference>
<dbReference type="InterPro" id="IPR021133">
    <property type="entry name" value="HEAT_type_2"/>
</dbReference>
<dbReference type="SUPFAM" id="SSF48371">
    <property type="entry name" value="ARM repeat"/>
    <property type="match status" value="1"/>
</dbReference>
<evidence type="ECO:0000256" key="1">
    <source>
        <dbReference type="ARBA" id="ARBA00002591"/>
    </source>
</evidence>
<dbReference type="Gene3D" id="1.25.10.10">
    <property type="entry name" value="Leucine-rich Repeat Variant"/>
    <property type="match status" value="1"/>
</dbReference>
<dbReference type="InterPro" id="IPR011989">
    <property type="entry name" value="ARM-like"/>
</dbReference>